<dbReference type="InterPro" id="IPR006311">
    <property type="entry name" value="TAT_signal"/>
</dbReference>
<keyword evidence="3" id="KW-1185">Reference proteome</keyword>
<sequence>MVAMFATGMDSTLTTSHENASSSRRHFLKGALAVGAASAVPASASAAQAAPVVPADRHYWIDVVRRVSHPVLEAVSKAQLRATMPVEAARGLQQDRGKSTHLEAFGRLLSGLAPWLESTVEDKSEAALQASYREWARAGLRNGTDPASPDYMNFGMTPQSVVDAAFLVLGILRAPKQLWEPLDRTTRANLVKALQATRQVLPGQSNWLLFSAMVEAGLCFMGEWWDALRVDYAIQMHKEWFVGDGTYGDGAHFHWDYYNSFVIQPMLLQILETVPAKSAMWSAFKPVVLERARRYAAIQERMISPEATFPAIGRSLTYRFGAFHLLSDISLRRQLPDAVSPEQVRCALTAVMRRMIERPGTFDAKGWLTIGFSGHQPAMGETYISTGSLYLCAAAWLPLGLPSSDVFWSGPAKPWTEAKIWGGEDVPADHASSA</sequence>
<dbReference type="EMBL" id="SHKW01000001">
    <property type="protein sequence ID" value="RZU42665.1"/>
    <property type="molecule type" value="Genomic_DNA"/>
</dbReference>
<evidence type="ECO:0000313" key="3">
    <source>
        <dbReference type="Proteomes" id="UP000292958"/>
    </source>
</evidence>
<dbReference type="Pfam" id="PF10518">
    <property type="entry name" value="TAT_signal"/>
    <property type="match status" value="1"/>
</dbReference>
<accession>A0A4Q7YZP9</accession>
<dbReference type="AlphaFoldDB" id="A0A4Q7YZP9"/>
<dbReference type="Pfam" id="PF10022">
    <property type="entry name" value="DUF2264"/>
    <property type="match status" value="1"/>
</dbReference>
<organism evidence="2 3">
    <name type="scientific">Edaphobacter modestus</name>
    <dbReference type="NCBI Taxonomy" id="388466"/>
    <lineage>
        <taxon>Bacteria</taxon>
        <taxon>Pseudomonadati</taxon>
        <taxon>Acidobacteriota</taxon>
        <taxon>Terriglobia</taxon>
        <taxon>Terriglobales</taxon>
        <taxon>Acidobacteriaceae</taxon>
        <taxon>Edaphobacter</taxon>
    </lineage>
</organism>
<dbReference type="PANTHER" id="PTHR35339:SF3">
    <property type="entry name" value="DUF2264 DOMAIN-CONTAINING PROTEIN"/>
    <property type="match status" value="1"/>
</dbReference>
<dbReference type="PROSITE" id="PS51318">
    <property type="entry name" value="TAT"/>
    <property type="match status" value="1"/>
</dbReference>
<dbReference type="NCBIfam" id="TIGR01409">
    <property type="entry name" value="TAT_signal_seq"/>
    <property type="match status" value="1"/>
</dbReference>
<comment type="caution">
    <text evidence="2">The sequence shown here is derived from an EMBL/GenBank/DDBJ whole genome shotgun (WGS) entry which is preliminary data.</text>
</comment>
<evidence type="ECO:0000259" key="1">
    <source>
        <dbReference type="Pfam" id="PF10022"/>
    </source>
</evidence>
<dbReference type="InterPro" id="IPR016624">
    <property type="entry name" value="UCP014753"/>
</dbReference>
<proteinExistence type="predicted"/>
<dbReference type="InterPro" id="IPR019546">
    <property type="entry name" value="TAT_signal_bac_arc"/>
</dbReference>
<dbReference type="InterPro" id="IPR049349">
    <property type="entry name" value="DUF2264_N"/>
</dbReference>
<name>A0A4Q7YZP9_9BACT</name>
<dbReference type="PIRSF" id="PIRSF014753">
    <property type="entry name" value="UCP014753"/>
    <property type="match status" value="1"/>
</dbReference>
<protein>
    <submittedName>
        <fullName evidence="2">Secreted protein</fullName>
    </submittedName>
</protein>
<reference evidence="2 3" key="1">
    <citation type="submission" date="2019-02" db="EMBL/GenBank/DDBJ databases">
        <title>Genomic Encyclopedia of Archaeal and Bacterial Type Strains, Phase II (KMG-II): from individual species to whole genera.</title>
        <authorList>
            <person name="Goeker M."/>
        </authorList>
    </citation>
    <scope>NUCLEOTIDE SEQUENCE [LARGE SCALE GENOMIC DNA]</scope>
    <source>
        <strain evidence="2 3">DSM 18101</strain>
    </source>
</reference>
<gene>
    <name evidence="2" type="ORF">BDD14_4256</name>
</gene>
<dbReference type="PANTHER" id="PTHR35339">
    <property type="entry name" value="LINALOOL DEHYDRATASE_ISOMERASE DOMAIN-CONTAINING PROTEIN"/>
    <property type="match status" value="1"/>
</dbReference>
<dbReference type="Proteomes" id="UP000292958">
    <property type="component" value="Unassembled WGS sequence"/>
</dbReference>
<feature type="domain" description="DUF2264" evidence="1">
    <location>
        <begin position="56"/>
        <end position="415"/>
    </location>
</feature>
<evidence type="ECO:0000313" key="2">
    <source>
        <dbReference type="EMBL" id="RZU42665.1"/>
    </source>
</evidence>